<sequence length="241" mass="26634">MELLRYYGADVASLWESASGAALLDRFCLPRLYVEVNTGLICVGGMAIIARNLLTAAMRPTAEAWAAQGVAPQVVGKHKVGTWRATIMEYLGLRDSWAPLTYYAPASGKLRLQARDQLESAGQLPEPATELEWPTVCKAATDALARGHQALVTLPGRNMQPSSTVHADACLINIMARRKEVGNWEIKFADFAWSGIHERTRYPVLMNPDVNWPLDARAQGLLKQKHDQELLNDELEKGLGR</sequence>
<evidence type="ECO:0000313" key="1">
    <source>
        <dbReference type="EMBL" id="KAK9907741.1"/>
    </source>
</evidence>
<dbReference type="Proteomes" id="UP001491310">
    <property type="component" value="Unassembled WGS sequence"/>
</dbReference>
<accession>A0ABR2YMS3</accession>
<evidence type="ECO:0008006" key="3">
    <source>
        <dbReference type="Google" id="ProtNLM"/>
    </source>
</evidence>
<organism evidence="1 2">
    <name type="scientific">Coccomyxa subellipsoidea</name>
    <dbReference type="NCBI Taxonomy" id="248742"/>
    <lineage>
        <taxon>Eukaryota</taxon>
        <taxon>Viridiplantae</taxon>
        <taxon>Chlorophyta</taxon>
        <taxon>core chlorophytes</taxon>
        <taxon>Trebouxiophyceae</taxon>
        <taxon>Trebouxiophyceae incertae sedis</taxon>
        <taxon>Coccomyxaceae</taxon>
        <taxon>Coccomyxa</taxon>
    </lineage>
</organism>
<comment type="caution">
    <text evidence="1">The sequence shown here is derived from an EMBL/GenBank/DDBJ whole genome shotgun (WGS) entry which is preliminary data.</text>
</comment>
<reference evidence="1 2" key="1">
    <citation type="journal article" date="2024" name="Nat. Commun.">
        <title>Phylogenomics reveals the evolutionary origins of lichenization in chlorophyte algae.</title>
        <authorList>
            <person name="Puginier C."/>
            <person name="Libourel C."/>
            <person name="Otte J."/>
            <person name="Skaloud P."/>
            <person name="Haon M."/>
            <person name="Grisel S."/>
            <person name="Petersen M."/>
            <person name="Berrin J.G."/>
            <person name="Delaux P.M."/>
            <person name="Dal Grande F."/>
            <person name="Keller J."/>
        </authorList>
    </citation>
    <scope>NUCLEOTIDE SEQUENCE [LARGE SCALE GENOMIC DNA]</scope>
    <source>
        <strain evidence="1 2">SAG 216-7</strain>
    </source>
</reference>
<proteinExistence type="predicted"/>
<name>A0ABR2YMS3_9CHLO</name>
<protein>
    <recommendedName>
        <fullName evidence="3">Aminoglycoside phosphotransferase domain-containing protein</fullName>
    </recommendedName>
</protein>
<gene>
    <name evidence="1" type="ORF">WJX75_009033</name>
</gene>
<dbReference type="EMBL" id="JALJOT010000009">
    <property type="protein sequence ID" value="KAK9907741.1"/>
    <property type="molecule type" value="Genomic_DNA"/>
</dbReference>
<evidence type="ECO:0000313" key="2">
    <source>
        <dbReference type="Proteomes" id="UP001491310"/>
    </source>
</evidence>
<keyword evidence="2" id="KW-1185">Reference proteome</keyword>